<dbReference type="RefSeq" id="WP_153239991.1">
    <property type="nucleotide sequence ID" value="NZ_CP036422.1"/>
</dbReference>
<dbReference type="EMBL" id="CP036422">
    <property type="protein sequence ID" value="QFU76849.1"/>
    <property type="molecule type" value="Genomic_DNA"/>
</dbReference>
<evidence type="ECO:0000256" key="1">
    <source>
        <dbReference type="ARBA" id="ARBA00004571"/>
    </source>
</evidence>
<dbReference type="GO" id="GO:0009279">
    <property type="term" value="C:cell outer membrane"/>
    <property type="evidence" value="ECO:0007669"/>
    <property type="project" value="UniProtKB-SubCell"/>
</dbReference>
<dbReference type="KEGG" id="halc:EY643_14990"/>
<feature type="domain" description="TonB-dependent receptor plug" evidence="15">
    <location>
        <begin position="47"/>
        <end position="153"/>
    </location>
</feature>
<accession>A0A5P9NMJ8</accession>
<evidence type="ECO:0008006" key="18">
    <source>
        <dbReference type="Google" id="ProtNLM"/>
    </source>
</evidence>
<evidence type="ECO:0000256" key="5">
    <source>
        <dbReference type="ARBA" id="ARBA00022692"/>
    </source>
</evidence>
<dbReference type="InterPro" id="IPR036942">
    <property type="entry name" value="Beta-barrel_TonB_sf"/>
</dbReference>
<dbReference type="InterPro" id="IPR000531">
    <property type="entry name" value="Beta-barrel_TonB"/>
</dbReference>
<dbReference type="OrthoDB" id="7051185at2"/>
<dbReference type="InterPro" id="IPR012910">
    <property type="entry name" value="Plug_dom"/>
</dbReference>
<keyword evidence="7" id="KW-0406">Ion transport</keyword>
<protein>
    <recommendedName>
        <fullName evidence="18">TonB-dependent receptor</fullName>
    </recommendedName>
</protein>
<keyword evidence="2 11" id="KW-0813">Transport</keyword>
<proteinExistence type="inferred from homology"/>
<dbReference type="AlphaFoldDB" id="A0A5P9NMJ8"/>
<evidence type="ECO:0000259" key="15">
    <source>
        <dbReference type="Pfam" id="PF07715"/>
    </source>
</evidence>
<keyword evidence="3 11" id="KW-1134">Transmembrane beta strand</keyword>
<evidence type="ECO:0000256" key="13">
    <source>
        <dbReference type="SAM" id="SignalP"/>
    </source>
</evidence>
<gene>
    <name evidence="16" type="ORF">EY643_14990</name>
</gene>
<dbReference type="PROSITE" id="PS52016">
    <property type="entry name" value="TONB_DEPENDENT_REC_3"/>
    <property type="match status" value="1"/>
</dbReference>
<evidence type="ECO:0000256" key="8">
    <source>
        <dbReference type="ARBA" id="ARBA00023077"/>
    </source>
</evidence>
<feature type="signal peptide" evidence="13">
    <location>
        <begin position="1"/>
        <end position="28"/>
    </location>
</feature>
<evidence type="ECO:0000256" key="7">
    <source>
        <dbReference type="ARBA" id="ARBA00023065"/>
    </source>
</evidence>
<keyword evidence="10 11" id="KW-0998">Cell outer membrane</keyword>
<evidence type="ECO:0000256" key="3">
    <source>
        <dbReference type="ARBA" id="ARBA00022452"/>
    </source>
</evidence>
<evidence type="ECO:0000256" key="9">
    <source>
        <dbReference type="ARBA" id="ARBA00023136"/>
    </source>
</evidence>
<keyword evidence="6" id="KW-0408">Iron</keyword>
<dbReference type="Proteomes" id="UP000326287">
    <property type="component" value="Chromosome"/>
</dbReference>
<evidence type="ECO:0000313" key="17">
    <source>
        <dbReference type="Proteomes" id="UP000326287"/>
    </source>
</evidence>
<dbReference type="InterPro" id="IPR039426">
    <property type="entry name" value="TonB-dep_rcpt-like"/>
</dbReference>
<dbReference type="PANTHER" id="PTHR32552">
    <property type="entry name" value="FERRICHROME IRON RECEPTOR-RELATED"/>
    <property type="match status" value="1"/>
</dbReference>
<comment type="subcellular location">
    <subcellularLocation>
        <location evidence="1 11">Cell outer membrane</location>
        <topology evidence="1 11">Multi-pass membrane protein</topology>
    </subcellularLocation>
</comment>
<name>A0A5P9NMJ8_9GAMM</name>
<dbReference type="Pfam" id="PF00593">
    <property type="entry name" value="TonB_dep_Rec_b-barrel"/>
    <property type="match status" value="1"/>
</dbReference>
<comment type="similarity">
    <text evidence="11 12">Belongs to the TonB-dependent receptor family.</text>
</comment>
<dbReference type="Gene3D" id="2.40.170.20">
    <property type="entry name" value="TonB-dependent receptor, beta-barrel domain"/>
    <property type="match status" value="1"/>
</dbReference>
<evidence type="ECO:0000256" key="12">
    <source>
        <dbReference type="RuleBase" id="RU003357"/>
    </source>
</evidence>
<keyword evidence="9 11" id="KW-0472">Membrane</keyword>
<evidence type="ECO:0000256" key="6">
    <source>
        <dbReference type="ARBA" id="ARBA00023004"/>
    </source>
</evidence>
<keyword evidence="5 11" id="KW-0812">Transmembrane</keyword>
<sequence>MNRFKLKPAFAIPLLSCAPLCAPYAAYAADLALEEIIVTAQKRVETLSDTPLSIQAVSGEAMARENVFEMQDLGEQLTNVTFSNASGPSYMTIRGLGTGASNTAAEQSVGMYIDSIYVSRGYQFNAPFLDIERVEVLKGPQGILAGKNSVAGAVVIHTKRPAAETEGYVRGGYEFENEGYYVEGAVSGALTENFYARLTGQYTEEGGWLDTNTRLSSDGTILKGASDQNTNTVDVLRLSMVWDATDSLSFFGKLEASNRDIDGQHFAPLGVQPGAEGALVLADWQARDPNFDFIDNGVVSNGYRLDLSDDETRLEVTNKELSASIESESATFQFDWDVGSMGTLTGISGYSAYEQEEYYAQSVAPADWLTFQGDKGNGGDELSQYTQEFRLVSPGGETVDYVLGLFYMDRTIEQDGFRTLFKLTELGAPAFADFYNDRHFKEETTAWSAFAQLTWNINEALRLNLGVRYTDESKDRPVHSSQPTFLVDSPFNQLILDAFGSVPFTTADLDETNVSETSTDPSVSLQWDVSDDTMLYGSYTEATKAGGFNNLAPDQSTSVYDPEYATSYELGVKSFLMDGRFNVNLAVFYSEFDDLQVSGLNVETNSITFGNAAEAKSQGVEADFRFAVTSELELGGALAYLDATYDDYPGANCSTGIAVEDDCDLATNTRNAAGDKLRFAPEWTGNLYGDYRWSLSNGMQAGIRGDVVFSDDFYFSGQNDPYLVQDSFYKFNMLVELASEDYAWVLSIVGKNLTDETTVNHGGGVPQYPGGFWSNVDKPRQVFFNAQYNF</sequence>
<keyword evidence="4" id="KW-0410">Iron transport</keyword>
<evidence type="ECO:0000256" key="11">
    <source>
        <dbReference type="PROSITE-ProRule" id="PRU01360"/>
    </source>
</evidence>
<evidence type="ECO:0000256" key="2">
    <source>
        <dbReference type="ARBA" id="ARBA00022448"/>
    </source>
</evidence>
<organism evidence="16 17">
    <name type="scientific">Halioglobus maricola</name>
    <dbReference type="NCBI Taxonomy" id="2601894"/>
    <lineage>
        <taxon>Bacteria</taxon>
        <taxon>Pseudomonadati</taxon>
        <taxon>Pseudomonadota</taxon>
        <taxon>Gammaproteobacteria</taxon>
        <taxon>Cellvibrionales</taxon>
        <taxon>Halieaceae</taxon>
        <taxon>Halioglobus</taxon>
    </lineage>
</organism>
<evidence type="ECO:0000256" key="10">
    <source>
        <dbReference type="ARBA" id="ARBA00023237"/>
    </source>
</evidence>
<evidence type="ECO:0000256" key="4">
    <source>
        <dbReference type="ARBA" id="ARBA00022496"/>
    </source>
</evidence>
<dbReference type="GO" id="GO:0006826">
    <property type="term" value="P:iron ion transport"/>
    <property type="evidence" value="ECO:0007669"/>
    <property type="project" value="UniProtKB-KW"/>
</dbReference>
<dbReference type="SUPFAM" id="SSF56935">
    <property type="entry name" value="Porins"/>
    <property type="match status" value="1"/>
</dbReference>
<evidence type="ECO:0000313" key="16">
    <source>
        <dbReference type="EMBL" id="QFU76849.1"/>
    </source>
</evidence>
<keyword evidence="17" id="KW-1185">Reference proteome</keyword>
<keyword evidence="8 12" id="KW-0798">TonB box</keyword>
<reference evidence="16 17" key="1">
    <citation type="submission" date="2019-02" db="EMBL/GenBank/DDBJ databases">
        <authorList>
            <person name="Li S.-H."/>
        </authorList>
    </citation>
    <scope>NUCLEOTIDE SEQUENCE [LARGE SCALE GENOMIC DNA]</scope>
    <source>
        <strain evidence="16 17">IMCC14385</strain>
    </source>
</reference>
<feature type="domain" description="TonB-dependent receptor-like beta-barrel" evidence="14">
    <location>
        <begin position="303"/>
        <end position="753"/>
    </location>
</feature>
<keyword evidence="13" id="KW-0732">Signal</keyword>
<evidence type="ECO:0000259" key="14">
    <source>
        <dbReference type="Pfam" id="PF00593"/>
    </source>
</evidence>
<dbReference type="PANTHER" id="PTHR32552:SF81">
    <property type="entry name" value="TONB-DEPENDENT OUTER MEMBRANE RECEPTOR"/>
    <property type="match status" value="1"/>
</dbReference>
<feature type="chain" id="PRO_5024832882" description="TonB-dependent receptor" evidence="13">
    <location>
        <begin position="29"/>
        <end position="790"/>
    </location>
</feature>
<dbReference type="Pfam" id="PF07715">
    <property type="entry name" value="Plug"/>
    <property type="match status" value="1"/>
</dbReference>